<feature type="region of interest" description="Disordered" evidence="1">
    <location>
        <begin position="814"/>
        <end position="838"/>
    </location>
</feature>
<feature type="compositionally biased region" description="Basic and acidic residues" evidence="1">
    <location>
        <begin position="1"/>
        <end position="11"/>
    </location>
</feature>
<feature type="region of interest" description="Disordered" evidence="1">
    <location>
        <begin position="284"/>
        <end position="457"/>
    </location>
</feature>
<feature type="compositionally biased region" description="Basic residues" evidence="1">
    <location>
        <begin position="403"/>
        <end position="426"/>
    </location>
</feature>
<feature type="compositionally biased region" description="Basic and acidic residues" evidence="1">
    <location>
        <begin position="656"/>
        <end position="680"/>
    </location>
</feature>
<dbReference type="EMBL" id="GFDL01009792">
    <property type="protein sequence ID" value="JAV25253.1"/>
    <property type="molecule type" value="Transcribed_RNA"/>
</dbReference>
<feature type="compositionally biased region" description="Pro residues" evidence="1">
    <location>
        <begin position="825"/>
        <end position="834"/>
    </location>
</feature>
<feature type="compositionally biased region" description="Basic residues" evidence="1">
    <location>
        <begin position="607"/>
        <end position="620"/>
    </location>
</feature>
<feature type="compositionally biased region" description="Polar residues" evidence="1">
    <location>
        <begin position="1024"/>
        <end position="1046"/>
    </location>
</feature>
<accession>A0A1Q3FCM3</accession>
<feature type="compositionally biased region" description="Basic and acidic residues" evidence="1">
    <location>
        <begin position="427"/>
        <end position="450"/>
    </location>
</feature>
<feature type="region of interest" description="Disordered" evidence="1">
    <location>
        <begin position="884"/>
        <end position="933"/>
    </location>
</feature>
<name>A0A1Q3FCM3_CULTA</name>
<proteinExistence type="predicted"/>
<evidence type="ECO:0000313" key="2">
    <source>
        <dbReference type="EMBL" id="JAV25253.1"/>
    </source>
</evidence>
<feature type="compositionally biased region" description="Low complexity" evidence="1">
    <location>
        <begin position="327"/>
        <end position="343"/>
    </location>
</feature>
<feature type="compositionally biased region" description="Basic and acidic residues" evidence="1">
    <location>
        <begin position="982"/>
        <end position="992"/>
    </location>
</feature>
<feature type="region of interest" description="Disordered" evidence="1">
    <location>
        <begin position="982"/>
        <end position="1071"/>
    </location>
</feature>
<reference evidence="2" key="1">
    <citation type="submission" date="2017-01" db="EMBL/GenBank/DDBJ databases">
        <title>A deep insight into the sialotranscriptome of adult male and female Cluex tarsalis mosquitoes.</title>
        <authorList>
            <person name="Ribeiro J.M."/>
            <person name="Moreira F."/>
            <person name="Bernard K.A."/>
            <person name="Calvo E."/>
        </authorList>
    </citation>
    <scope>NUCLEOTIDE SEQUENCE</scope>
    <source>
        <strain evidence="2">Kern County</strain>
        <tissue evidence="2">Salivary glands</tissue>
    </source>
</reference>
<feature type="region of interest" description="Disordered" evidence="1">
    <location>
        <begin position="1084"/>
        <end position="1130"/>
    </location>
</feature>
<feature type="region of interest" description="Disordered" evidence="1">
    <location>
        <begin position="1217"/>
        <end position="1268"/>
    </location>
</feature>
<feature type="region of interest" description="Disordered" evidence="1">
    <location>
        <begin position="1"/>
        <end position="32"/>
    </location>
</feature>
<dbReference type="AlphaFoldDB" id="A0A1Q3FCM3"/>
<feature type="compositionally biased region" description="Basic and acidic residues" evidence="1">
    <location>
        <begin position="291"/>
        <end position="301"/>
    </location>
</feature>
<organism evidence="2">
    <name type="scientific">Culex tarsalis</name>
    <name type="common">Encephalitis mosquito</name>
    <dbReference type="NCBI Taxonomy" id="7177"/>
    <lineage>
        <taxon>Eukaryota</taxon>
        <taxon>Metazoa</taxon>
        <taxon>Ecdysozoa</taxon>
        <taxon>Arthropoda</taxon>
        <taxon>Hexapoda</taxon>
        <taxon>Insecta</taxon>
        <taxon>Pterygota</taxon>
        <taxon>Neoptera</taxon>
        <taxon>Endopterygota</taxon>
        <taxon>Diptera</taxon>
        <taxon>Nematocera</taxon>
        <taxon>Culicoidea</taxon>
        <taxon>Culicidae</taxon>
        <taxon>Culicinae</taxon>
        <taxon>Culicini</taxon>
        <taxon>Culex</taxon>
        <taxon>Culex</taxon>
    </lineage>
</organism>
<feature type="compositionally biased region" description="Basic and acidic residues" evidence="1">
    <location>
        <begin position="623"/>
        <end position="643"/>
    </location>
</feature>
<protein>
    <submittedName>
        <fullName evidence="2">Putative splicing regulatory glutamine/lysine-rich protein 1</fullName>
    </submittedName>
</protein>
<sequence>MGDNGDSKDAGGGDGSLDAAQTQPEIDFENHQLGTTVKLSDGTEGRIFSRGPRNKDGHLTYTCHLCMVVNLPGERVMLTHIAGRKHQNRLSHPVIDADAFRKVSAPKTTKIQMHIAPGEPVPPGMENEVKPVAELQATIDRFKEGPMVGLEYVMELTAPNLREPSYHCVLCDKKGDPRTIVVHITSYIHRSKFLEKHYPSAINELSQWRGQKGCKDVIARVIQTVCEAIEDHHGRLTPNVHEVNDYNRNKTKYLQEVLFDKHFDERTGPKFVEVIDKKALQEQLAGGSVLSDERPVSRARDPSPPVVPVPSGQKKSKPARADRKSLDSISSMDSVQSISSSESKGTRPAPDPRNRPLATVRDDRNPVRVEQVRLTNRHRSPLPFRRQSPPFRRAGGASPVRSRFNRRSRSPPPRRRSRSPLRRRSPARHDRSPLRFNDRKSKSPSKEKRSTLPTPKQLALQASEIAHERYKWEKYRCSLEIATVQIDKIFKEHEKNPEKHPLYPEEWKMFWNRRYKELQNEKKDPSKHDFKPEWIQFWTKRMKELRDEEVEKKKIEIRTRLNLPSEDSEKTDELKEQYTVKVTKKKQRSVEPIESDEDDRMSVKSRSPVRPKPRPVRRSRSPISDEERSRHSRREHNSRERQKPLPRPVRRSRSPISDDERGSARRRDFNSRDRERERPPYHRGSGFGEPHDYDEWVKTYYGHNKKVFVREEFDNYNSGTLSFVAVCRLLTALEEYLGSLGPRVIDLLAKALALEKVKANSADELLINEDNCMFLETVKEKLKGCLMAELLEPQMIAPVKKAIRNIASLLHEASKKEKPAEPVAEPEPPIPGPPLTAGGVDKAAIAQKLAAALVAQGKTDFTSAELEELINVYVAMAEASKDKDKPVTTSSFLSEAAGPSKPALAPAMRSDAGPSRRRVEEPADNTEANALEGLTDSDLQTLLQNFKDLSNDEQLHLISHLKKLEKTDPVRVEKLRRYVNLDDKPSSRRNDDYYPEEDDADQYNDDDVPDFADDDFANDGGFDTQQQGFNSRRTLNQPTQIKSLVSGSYEDDEHDPSAYAKPAFVDSEEEDYSYDDVVRAASKNVVPPANSNSNSLQGPPPGRIRVADFGVDQHDSNSNFSQRNTKPPVDPQLDAQNIVANLMGSLAAKNSTTAGSGGQPAPASTSTYQSIYAGLGPNGKPLSATNNFMSQNQRPQFAPIQTANTSLNSMPYYYQQQMRAQQQQQQQPQSQFGGSSQGSYGAYAGQQQQQQQQPSSGGQYQGYGNNFY</sequence>
<feature type="compositionally biased region" description="Polar residues" evidence="1">
    <location>
        <begin position="1116"/>
        <end position="1125"/>
    </location>
</feature>
<feature type="compositionally biased region" description="Acidic residues" evidence="1">
    <location>
        <begin position="993"/>
        <end position="1017"/>
    </location>
</feature>
<feature type="region of interest" description="Disordered" evidence="1">
    <location>
        <begin position="582"/>
        <end position="688"/>
    </location>
</feature>
<feature type="compositionally biased region" description="Basic and acidic residues" evidence="1">
    <location>
        <begin position="350"/>
        <end position="371"/>
    </location>
</feature>
<evidence type="ECO:0000256" key="1">
    <source>
        <dbReference type="SAM" id="MobiDB-lite"/>
    </source>
</evidence>